<dbReference type="Pfam" id="PF00171">
    <property type="entry name" value="Aldedh"/>
    <property type="match status" value="1"/>
</dbReference>
<sequence length="86" mass="9348">MQKEVFGPLIAVYAFEQLDEAIELANALPFAFQAVVFIQSLDAAVRCYQRIDATAIIVKENILSGLIRCHLPARLSGHGVGGIPHT</sequence>
<organism evidence="2 3">
    <name type="scientific">Pseudomonas petroselini</name>
    <dbReference type="NCBI Taxonomy" id="2899822"/>
    <lineage>
        <taxon>Bacteria</taxon>
        <taxon>Pseudomonadati</taxon>
        <taxon>Pseudomonadota</taxon>
        <taxon>Gammaproteobacteria</taxon>
        <taxon>Pseudomonadales</taxon>
        <taxon>Pseudomonadaceae</taxon>
        <taxon>Pseudomonas</taxon>
    </lineage>
</organism>
<dbReference type="Proteomes" id="UP001154922">
    <property type="component" value="Unassembled WGS sequence"/>
</dbReference>
<dbReference type="InterPro" id="IPR015590">
    <property type="entry name" value="Aldehyde_DH_dom"/>
</dbReference>
<dbReference type="EMBL" id="JAJOZI010000007">
    <property type="protein sequence ID" value="MCD7037069.1"/>
    <property type="molecule type" value="Genomic_DNA"/>
</dbReference>
<dbReference type="InterPro" id="IPR016161">
    <property type="entry name" value="Ald_DH/histidinol_DH"/>
</dbReference>
<evidence type="ECO:0000259" key="1">
    <source>
        <dbReference type="Pfam" id="PF00171"/>
    </source>
</evidence>
<name>A0ABS8QPH8_9PSED</name>
<dbReference type="Gene3D" id="3.40.309.10">
    <property type="entry name" value="Aldehyde Dehydrogenase, Chain A, domain 2"/>
    <property type="match status" value="1"/>
</dbReference>
<reference evidence="2 3" key="2">
    <citation type="journal article" date="2023" name="Plant Pathol.">
        <title>Dismantling and reorganizing Pseudomonas marginalis sensu#lato.</title>
        <authorList>
            <person name="Sawada H."/>
            <person name="Fujikawa T."/>
            <person name="Satou M."/>
        </authorList>
    </citation>
    <scope>NUCLEOTIDE SEQUENCE [LARGE SCALE GENOMIC DNA]</scope>
    <source>
        <strain evidence="2 3">MAFF 311096</strain>
    </source>
</reference>
<evidence type="ECO:0000313" key="2">
    <source>
        <dbReference type="EMBL" id="MCD7037069.1"/>
    </source>
</evidence>
<comment type="caution">
    <text evidence="2">The sequence shown here is derived from an EMBL/GenBank/DDBJ whole genome shotgun (WGS) entry which is preliminary data.</text>
</comment>
<reference evidence="2 3" key="1">
    <citation type="journal article" date="2022" name="Int. J. Syst. Evol. Microbiol.">
        <title>Pseudomonas petroselini sp. nov., a pathogen causing bacterial rot of parsley in Japan.</title>
        <authorList>
            <person name="Sawada H."/>
            <person name="Fujikawa T."/>
            <person name="Osada S."/>
            <person name="Satou M."/>
        </authorList>
    </citation>
    <scope>NUCLEOTIDE SEQUENCE [LARGE SCALE GENOMIC DNA]</scope>
    <source>
        <strain evidence="2 3">MAFF 311096</strain>
    </source>
</reference>
<protein>
    <submittedName>
        <fullName evidence="2">Aldehyde dehydrogenase family protein</fullName>
    </submittedName>
</protein>
<feature type="domain" description="Aldehyde dehydrogenase" evidence="1">
    <location>
        <begin position="1"/>
        <end position="60"/>
    </location>
</feature>
<evidence type="ECO:0000313" key="3">
    <source>
        <dbReference type="Proteomes" id="UP001154922"/>
    </source>
</evidence>
<accession>A0ABS8QPH8</accession>
<dbReference type="SUPFAM" id="SSF53720">
    <property type="entry name" value="ALDH-like"/>
    <property type="match status" value="1"/>
</dbReference>
<proteinExistence type="predicted"/>
<keyword evidence="3" id="KW-1185">Reference proteome</keyword>
<dbReference type="InterPro" id="IPR016163">
    <property type="entry name" value="Ald_DH_C"/>
</dbReference>
<gene>
    <name evidence="2" type="ORF">LRQ20_01680</name>
</gene>